<dbReference type="AlphaFoldDB" id="A0A511D264"/>
<feature type="region of interest" description="Disordered" evidence="1">
    <location>
        <begin position="70"/>
        <end position="91"/>
    </location>
</feature>
<comment type="caution">
    <text evidence="2">The sequence shown here is derived from an EMBL/GenBank/DDBJ whole genome shotgun (WGS) entry which is preliminary data.</text>
</comment>
<evidence type="ECO:0000313" key="2">
    <source>
        <dbReference type="EMBL" id="GEL18869.1"/>
    </source>
</evidence>
<dbReference type="EMBL" id="BJVI01000027">
    <property type="protein sequence ID" value="GEL18869.1"/>
    <property type="molecule type" value="Genomic_DNA"/>
</dbReference>
<keyword evidence="3" id="KW-1185">Reference proteome</keyword>
<name>A0A511D264_9PSEU</name>
<organism evidence="2 3">
    <name type="scientific">Pseudonocardia asaccharolytica DSM 44247 = NBRC 16224</name>
    <dbReference type="NCBI Taxonomy" id="1123024"/>
    <lineage>
        <taxon>Bacteria</taxon>
        <taxon>Bacillati</taxon>
        <taxon>Actinomycetota</taxon>
        <taxon>Actinomycetes</taxon>
        <taxon>Pseudonocardiales</taxon>
        <taxon>Pseudonocardiaceae</taxon>
        <taxon>Pseudonocardia</taxon>
    </lineage>
</organism>
<evidence type="ECO:0000313" key="3">
    <source>
        <dbReference type="Proteomes" id="UP000321328"/>
    </source>
</evidence>
<accession>A0A511D264</accession>
<dbReference type="Proteomes" id="UP000321328">
    <property type="component" value="Unassembled WGS sequence"/>
</dbReference>
<dbReference type="STRING" id="1123024.GCA_000423625_00302"/>
<gene>
    <name evidence="2" type="ORF">PA7_27060</name>
</gene>
<feature type="compositionally biased region" description="Basic and acidic residues" evidence="1">
    <location>
        <begin position="1"/>
        <end position="10"/>
    </location>
</feature>
<reference evidence="2 3" key="1">
    <citation type="submission" date="2019-07" db="EMBL/GenBank/DDBJ databases">
        <title>Whole genome shotgun sequence of Pseudonocardia asaccharolytica NBRC 16224.</title>
        <authorList>
            <person name="Hosoyama A."/>
            <person name="Uohara A."/>
            <person name="Ohji S."/>
            <person name="Ichikawa N."/>
        </authorList>
    </citation>
    <scope>NUCLEOTIDE SEQUENCE [LARGE SCALE GENOMIC DNA]</scope>
    <source>
        <strain evidence="2 3">NBRC 16224</strain>
    </source>
</reference>
<protein>
    <submittedName>
        <fullName evidence="2">Uncharacterized protein</fullName>
    </submittedName>
</protein>
<dbReference type="RefSeq" id="WP_028928570.1">
    <property type="nucleotide sequence ID" value="NZ_AUII01000001.1"/>
</dbReference>
<evidence type="ECO:0000256" key="1">
    <source>
        <dbReference type="SAM" id="MobiDB-lite"/>
    </source>
</evidence>
<proteinExistence type="predicted"/>
<feature type="region of interest" description="Disordered" evidence="1">
    <location>
        <begin position="1"/>
        <end position="29"/>
    </location>
</feature>
<sequence>MAGEDRDWRRARCRPGTAGTGEGGAIDDNHRCPLPTPVDAGDEFLCTCRSRYVAVRRRWWLRWERNLFSLPDGSTATGRSHPPDQAPREIG</sequence>